<gene>
    <name evidence="1" type="ORF">ACFS6J_02710</name>
</gene>
<keyword evidence="2" id="KW-1185">Reference proteome</keyword>
<accession>A0ABW6AU51</accession>
<protein>
    <submittedName>
        <fullName evidence="1">COG3014 family protein</fullName>
    </submittedName>
</protein>
<dbReference type="SUPFAM" id="SSF48452">
    <property type="entry name" value="TPR-like"/>
    <property type="match status" value="1"/>
</dbReference>
<sequence>MKKYSKQIPISLMGLFLMVFVYGCASYNERVASYYKKIAEGDYLAAEKDLERNSLLKKPRNKLLYLMELGRVSQLNGNYEASNRYFNEADRLLEIGLGNTRDAIVGTLVNPMTQNYKGEDFEKFMIHYYKALNYIYLNNTEEAIVEARRISLQTQAQADKYNDKANRYSQDAFSLMLQGLIYERDRDVNNAFIAYRNAVEVYLKQKDTIYYDTPIPTGLKYDVMRMAYLNGFESELQRFEKIFNMPYKHYQAGAGGELVLFWENGLAPIKQQEDLVFSLVKGSNGDFVFTNAAGTILIPIDHDVYRNNSTSLNDVHSVRVAFPKYVSKPAYFTDASINVDSNHFYFEKAEDINALAVETLKQRFGKEMGKTLTRLAVKKGAEYALKESAKGSGKNGKDNALLEGLGFGVQLYSLLSEKADTRNWQSLPNQILYTRVPLKLGENKIALQLKSKDGNSHTDTLTVKGNGNLQFLSYPTLR</sequence>
<dbReference type="InterPro" id="IPR011990">
    <property type="entry name" value="TPR-like_helical_dom_sf"/>
</dbReference>
<dbReference type="Gene3D" id="1.25.40.10">
    <property type="entry name" value="Tetratricopeptide repeat domain"/>
    <property type="match status" value="1"/>
</dbReference>
<comment type="caution">
    <text evidence="1">The sequence shown here is derived from an EMBL/GenBank/DDBJ whole genome shotgun (WGS) entry which is preliminary data.</text>
</comment>
<proteinExistence type="predicted"/>
<dbReference type="RefSeq" id="WP_377608954.1">
    <property type="nucleotide sequence ID" value="NZ_JBHUPA010000002.1"/>
</dbReference>
<dbReference type="EMBL" id="JBHUPA010000002">
    <property type="protein sequence ID" value="MFD2960683.1"/>
    <property type="molecule type" value="Genomic_DNA"/>
</dbReference>
<dbReference type="PROSITE" id="PS51257">
    <property type="entry name" value="PROKAR_LIPOPROTEIN"/>
    <property type="match status" value="1"/>
</dbReference>
<evidence type="ECO:0000313" key="2">
    <source>
        <dbReference type="Proteomes" id="UP001597560"/>
    </source>
</evidence>
<dbReference type="Proteomes" id="UP001597560">
    <property type="component" value="Unassembled WGS sequence"/>
</dbReference>
<name>A0ABW6AU51_9SPHI</name>
<evidence type="ECO:0000313" key="1">
    <source>
        <dbReference type="EMBL" id="MFD2960683.1"/>
    </source>
</evidence>
<organism evidence="1 2">
    <name type="scientific">Olivibacter jilunii</name>
    <dbReference type="NCBI Taxonomy" id="985016"/>
    <lineage>
        <taxon>Bacteria</taxon>
        <taxon>Pseudomonadati</taxon>
        <taxon>Bacteroidota</taxon>
        <taxon>Sphingobacteriia</taxon>
        <taxon>Sphingobacteriales</taxon>
        <taxon>Sphingobacteriaceae</taxon>
        <taxon>Olivibacter</taxon>
    </lineage>
</organism>
<reference evidence="2" key="1">
    <citation type="journal article" date="2019" name="Int. J. Syst. Evol. Microbiol.">
        <title>The Global Catalogue of Microorganisms (GCM) 10K type strain sequencing project: providing services to taxonomists for standard genome sequencing and annotation.</title>
        <authorList>
            <consortium name="The Broad Institute Genomics Platform"/>
            <consortium name="The Broad Institute Genome Sequencing Center for Infectious Disease"/>
            <person name="Wu L."/>
            <person name="Ma J."/>
        </authorList>
    </citation>
    <scope>NUCLEOTIDE SEQUENCE [LARGE SCALE GENOMIC DNA]</scope>
    <source>
        <strain evidence="2">KCTC 23098</strain>
    </source>
</reference>